<proteinExistence type="predicted"/>
<organism evidence="3 4">
    <name type="scientific">Leishmania orientalis</name>
    <dbReference type="NCBI Taxonomy" id="2249476"/>
    <lineage>
        <taxon>Eukaryota</taxon>
        <taxon>Discoba</taxon>
        <taxon>Euglenozoa</taxon>
        <taxon>Kinetoplastea</taxon>
        <taxon>Metakinetoplastina</taxon>
        <taxon>Trypanosomatida</taxon>
        <taxon>Trypanosomatidae</taxon>
        <taxon>Leishmaniinae</taxon>
        <taxon>Leishmania</taxon>
    </lineage>
</organism>
<name>A0A836H6A8_9TRYP</name>
<dbReference type="EMBL" id="JAFHLR010000020">
    <property type="protein sequence ID" value="KAG5480332.1"/>
    <property type="molecule type" value="Genomic_DNA"/>
</dbReference>
<evidence type="ECO:0008006" key="5">
    <source>
        <dbReference type="Google" id="ProtNLM"/>
    </source>
</evidence>
<protein>
    <recommendedName>
        <fullName evidence="5">Transmembrane protein</fullName>
    </recommendedName>
</protein>
<keyword evidence="2" id="KW-0812">Transmembrane</keyword>
<evidence type="ECO:0000256" key="1">
    <source>
        <dbReference type="SAM" id="MobiDB-lite"/>
    </source>
</evidence>
<dbReference type="AlphaFoldDB" id="A0A836H6A8"/>
<comment type="caution">
    <text evidence="3">The sequence shown here is derived from an EMBL/GenBank/DDBJ whole genome shotgun (WGS) entry which is preliminary data.</text>
</comment>
<reference evidence="3 4" key="1">
    <citation type="submission" date="2021-02" db="EMBL/GenBank/DDBJ databases">
        <title>Leishmania (Mundinia) orientalis Genome sequencing and assembly.</title>
        <authorList>
            <person name="Almutairi H."/>
            <person name="Gatherer D."/>
        </authorList>
    </citation>
    <scope>NUCLEOTIDE SEQUENCE [LARGE SCALE GENOMIC DNA]</scope>
    <source>
        <strain evidence="3">LSCM4</strain>
    </source>
</reference>
<accession>A0A836H6A8</accession>
<keyword evidence="2" id="KW-1133">Transmembrane helix</keyword>
<dbReference type="Proteomes" id="UP000674143">
    <property type="component" value="Chromosome 20"/>
</dbReference>
<evidence type="ECO:0000256" key="2">
    <source>
        <dbReference type="SAM" id="Phobius"/>
    </source>
</evidence>
<sequence>MRRYAPLCAKAAAGAGGAKCAVGASCTAAASSPAGASSLDSRRNAIFSMRQSPTSLYVDSMHSNTLTDHPLTHRSSRDELAYRKRKLTERGQYEQAARAEEEAAQRDREGKAGAETKEYYWAILCAVLGYLVAHALVFNYYYPNDLRPNYSPDRGYSDDVAARREELEAVDEMVGLSVLESVYSKRKAAAKRRLEGI</sequence>
<evidence type="ECO:0000313" key="3">
    <source>
        <dbReference type="EMBL" id="KAG5480332.1"/>
    </source>
</evidence>
<dbReference type="KEGG" id="loi:92361957"/>
<gene>
    <name evidence="3" type="ORF">LSCM4_06098</name>
</gene>
<evidence type="ECO:0000313" key="4">
    <source>
        <dbReference type="Proteomes" id="UP000674143"/>
    </source>
</evidence>
<keyword evidence="4" id="KW-1185">Reference proteome</keyword>
<feature type="transmembrane region" description="Helical" evidence="2">
    <location>
        <begin position="119"/>
        <end position="142"/>
    </location>
</feature>
<feature type="region of interest" description="Disordered" evidence="1">
    <location>
        <begin position="91"/>
        <end position="110"/>
    </location>
</feature>
<dbReference type="RefSeq" id="XP_067063663.1">
    <property type="nucleotide sequence ID" value="XM_067208023.1"/>
</dbReference>
<keyword evidence="2" id="KW-0472">Membrane</keyword>
<dbReference type="GeneID" id="92361957"/>